<keyword evidence="1" id="KW-0472">Membrane</keyword>
<reference evidence="2" key="1">
    <citation type="journal article" date="2021" name="Proc. Natl. Acad. Sci. U.S.A.">
        <title>A Catalog of Tens of Thousands of Viruses from Human Metagenomes Reveals Hidden Associations with Chronic Diseases.</title>
        <authorList>
            <person name="Tisza M.J."/>
            <person name="Buck C.B."/>
        </authorList>
    </citation>
    <scope>NUCLEOTIDE SEQUENCE</scope>
    <source>
        <strain evidence="2">Ctkhg5</strain>
    </source>
</reference>
<feature type="transmembrane region" description="Helical" evidence="1">
    <location>
        <begin position="31"/>
        <end position="49"/>
    </location>
</feature>
<sequence>MKHLLKGTFGVLAAACVAVIATGGDATVSIIAYDVLVFAALVLIGYLLYSENASFLKQGE</sequence>
<proteinExistence type="predicted"/>
<dbReference type="EMBL" id="BK016067">
    <property type="protein sequence ID" value="DAF92460.1"/>
    <property type="molecule type" value="Genomic_DNA"/>
</dbReference>
<evidence type="ECO:0000256" key="1">
    <source>
        <dbReference type="SAM" id="Phobius"/>
    </source>
</evidence>
<keyword evidence="1" id="KW-0812">Transmembrane</keyword>
<keyword evidence="1" id="KW-1133">Transmembrane helix</keyword>
<organism evidence="2">
    <name type="scientific">Siphoviridae sp. ctkhg5</name>
    <dbReference type="NCBI Taxonomy" id="2825643"/>
    <lineage>
        <taxon>Viruses</taxon>
        <taxon>Duplodnaviria</taxon>
        <taxon>Heunggongvirae</taxon>
        <taxon>Uroviricota</taxon>
        <taxon>Caudoviricetes</taxon>
    </lineage>
</organism>
<name>A0A8S5UDF0_9CAUD</name>
<accession>A0A8S5UDF0</accession>
<protein>
    <submittedName>
        <fullName evidence="2">Uncharacterized protein</fullName>
    </submittedName>
</protein>
<evidence type="ECO:0000313" key="2">
    <source>
        <dbReference type="EMBL" id="DAF92460.1"/>
    </source>
</evidence>